<dbReference type="PANTHER" id="PTHR33371:SF15">
    <property type="entry name" value="LIPOPROTEIN LPRN"/>
    <property type="match status" value="1"/>
</dbReference>
<dbReference type="EMBL" id="WEGI01000002">
    <property type="protein sequence ID" value="MQY25529.1"/>
    <property type="molecule type" value="Genomic_DNA"/>
</dbReference>
<evidence type="ECO:0000313" key="4">
    <source>
        <dbReference type="Proteomes" id="UP000431401"/>
    </source>
</evidence>
<evidence type="ECO:0000313" key="3">
    <source>
        <dbReference type="EMBL" id="MQY25529.1"/>
    </source>
</evidence>
<dbReference type="InterPro" id="IPR052336">
    <property type="entry name" value="MlaD_Phospholipid_Transporter"/>
</dbReference>
<dbReference type="GO" id="GO:0005576">
    <property type="term" value="C:extracellular region"/>
    <property type="evidence" value="ECO:0007669"/>
    <property type="project" value="TreeGrafter"/>
</dbReference>
<dbReference type="Proteomes" id="UP000431401">
    <property type="component" value="Unassembled WGS sequence"/>
</dbReference>
<feature type="domain" description="Mammalian cell entry C-terminal" evidence="2">
    <location>
        <begin position="132"/>
        <end position="305"/>
    </location>
</feature>
<evidence type="ECO:0000259" key="2">
    <source>
        <dbReference type="Pfam" id="PF11887"/>
    </source>
</evidence>
<proteinExistence type="predicted"/>
<dbReference type="InterPro" id="IPR003399">
    <property type="entry name" value="Mce/MlaD"/>
</dbReference>
<keyword evidence="4" id="KW-1185">Reference proteome</keyword>
<evidence type="ECO:0008006" key="5">
    <source>
        <dbReference type="Google" id="ProtNLM"/>
    </source>
</evidence>
<dbReference type="Pfam" id="PF02470">
    <property type="entry name" value="MlaD"/>
    <property type="match status" value="1"/>
</dbReference>
<dbReference type="OrthoDB" id="4368973at2"/>
<sequence length="377" mass="38122">MSSGTTSSNVRRGTGAVLPVVVLALAAAGCSSGGLDQVPLPAPSIGPSYHLTATFANALNLPAKAPVKVNGADVGQVESMRAHDYNAVVTVRVRSGVSLPVGTTAELRSATPLGDVFIALTPPPDPAVAGGRTLRDGDAIPQSGTSAAATIEEVLTRAALLVNGGVIRDLTKVINGAGAELDGRGDRLADLIAETTQLVRTLSARSDQIRSAVRDAAALTDTVAAQQSTVNDAVAAAGPALDAIGSNTRNIVDLVGRLNRIALLLQKFPTINGTGGRSIVTDLNNLAAGLNTAATDPEANLDSLNKTFAIVGGKVANATGATADADIIQFALGTGPDPNFPGDPTAKVPDGTDWANFVGSLAYTLGRLHDRVIGPGR</sequence>
<evidence type="ECO:0000259" key="1">
    <source>
        <dbReference type="Pfam" id="PF02470"/>
    </source>
</evidence>
<dbReference type="Pfam" id="PF11887">
    <property type="entry name" value="Mce4_CUP1"/>
    <property type="match status" value="1"/>
</dbReference>
<feature type="domain" description="Mce/MlaD" evidence="1">
    <location>
        <begin position="48"/>
        <end position="123"/>
    </location>
</feature>
<dbReference type="PANTHER" id="PTHR33371">
    <property type="entry name" value="INTERMEMBRANE PHOSPHOLIPID TRANSPORT SYSTEM BINDING PROTEIN MLAD-RELATED"/>
    <property type="match status" value="1"/>
</dbReference>
<dbReference type="RefSeq" id="WP_153339352.1">
    <property type="nucleotide sequence ID" value="NZ_WEGI01000002.1"/>
</dbReference>
<organism evidence="3 4">
    <name type="scientific">Nocardia aurantia</name>
    <dbReference type="NCBI Taxonomy" id="2585199"/>
    <lineage>
        <taxon>Bacteria</taxon>
        <taxon>Bacillati</taxon>
        <taxon>Actinomycetota</taxon>
        <taxon>Actinomycetes</taxon>
        <taxon>Mycobacteriales</taxon>
        <taxon>Nocardiaceae</taxon>
        <taxon>Nocardia</taxon>
    </lineage>
</organism>
<accession>A0A7K0DIJ4</accession>
<comment type="caution">
    <text evidence="3">The sequence shown here is derived from an EMBL/GenBank/DDBJ whole genome shotgun (WGS) entry which is preliminary data.</text>
</comment>
<name>A0A7K0DIJ4_9NOCA</name>
<dbReference type="AlphaFoldDB" id="A0A7K0DIJ4"/>
<gene>
    <name evidence="3" type="ORF">NRB56_10860</name>
</gene>
<reference evidence="3 4" key="1">
    <citation type="submission" date="2019-10" db="EMBL/GenBank/DDBJ databases">
        <title>Nocardia macrotermitis sp. nov. and Nocardia aurantia sp. nov., isolated from the gut of fungus growing-termite Macrotermes natalensis.</title>
        <authorList>
            <person name="Benndorf R."/>
            <person name="Schwitalla J."/>
            <person name="Martin K."/>
            <person name="De Beer W."/>
            <person name="Kaster A.-K."/>
            <person name="Vollmers J."/>
            <person name="Poulsen M."/>
            <person name="Beemelmanns C."/>
        </authorList>
    </citation>
    <scope>NUCLEOTIDE SEQUENCE [LARGE SCALE GENOMIC DNA]</scope>
    <source>
        <strain evidence="3 4">RB56</strain>
    </source>
</reference>
<dbReference type="InterPro" id="IPR024516">
    <property type="entry name" value="Mce_C"/>
</dbReference>
<protein>
    <recommendedName>
        <fullName evidence="5">Mammalian cell entry protein</fullName>
    </recommendedName>
</protein>